<keyword evidence="2" id="KW-1133">Transmembrane helix</keyword>
<feature type="region of interest" description="Disordered" evidence="1">
    <location>
        <begin position="212"/>
        <end position="232"/>
    </location>
</feature>
<accession>A0AAN7H3L9</accession>
<feature type="region of interest" description="Disordered" evidence="1">
    <location>
        <begin position="245"/>
        <end position="416"/>
    </location>
</feature>
<reference evidence="3" key="2">
    <citation type="submission" date="2023-05" db="EMBL/GenBank/DDBJ databases">
        <authorList>
            <consortium name="Lawrence Berkeley National Laboratory"/>
            <person name="Steindorff A."/>
            <person name="Hensen N."/>
            <person name="Bonometti L."/>
            <person name="Westerberg I."/>
            <person name="Brannstrom I.O."/>
            <person name="Guillou S."/>
            <person name="Cros-Aarteil S."/>
            <person name="Calhoun S."/>
            <person name="Haridas S."/>
            <person name="Kuo A."/>
            <person name="Mondo S."/>
            <person name="Pangilinan J."/>
            <person name="Riley R."/>
            <person name="Labutti K."/>
            <person name="Andreopoulos B."/>
            <person name="Lipzen A."/>
            <person name="Chen C."/>
            <person name="Yanf M."/>
            <person name="Daum C."/>
            <person name="Ng V."/>
            <person name="Clum A."/>
            <person name="Ohm R."/>
            <person name="Martin F."/>
            <person name="Silar P."/>
            <person name="Natvig D."/>
            <person name="Lalanne C."/>
            <person name="Gautier V."/>
            <person name="Ament-Velasquez S.L."/>
            <person name="Kruys A."/>
            <person name="Hutchinson M.I."/>
            <person name="Powell A.J."/>
            <person name="Barry K."/>
            <person name="Miller A.N."/>
            <person name="Grigoriev I.V."/>
            <person name="Debuchy R."/>
            <person name="Gladieux P."/>
            <person name="Thoren M.H."/>
            <person name="Johannesson H."/>
        </authorList>
    </citation>
    <scope>NUCLEOTIDE SEQUENCE</scope>
    <source>
        <strain evidence="3">CBS 990.96</strain>
    </source>
</reference>
<feature type="transmembrane region" description="Helical" evidence="2">
    <location>
        <begin position="23"/>
        <end position="46"/>
    </location>
</feature>
<reference evidence="3" key="1">
    <citation type="journal article" date="2023" name="Mol. Phylogenet. Evol.">
        <title>Genome-scale phylogeny and comparative genomics of the fungal order Sordariales.</title>
        <authorList>
            <person name="Hensen N."/>
            <person name="Bonometti L."/>
            <person name="Westerberg I."/>
            <person name="Brannstrom I.O."/>
            <person name="Guillou S."/>
            <person name="Cros-Aarteil S."/>
            <person name="Calhoun S."/>
            <person name="Haridas S."/>
            <person name="Kuo A."/>
            <person name="Mondo S."/>
            <person name="Pangilinan J."/>
            <person name="Riley R."/>
            <person name="LaButti K."/>
            <person name="Andreopoulos B."/>
            <person name="Lipzen A."/>
            <person name="Chen C."/>
            <person name="Yan M."/>
            <person name="Daum C."/>
            <person name="Ng V."/>
            <person name="Clum A."/>
            <person name="Steindorff A."/>
            <person name="Ohm R.A."/>
            <person name="Martin F."/>
            <person name="Silar P."/>
            <person name="Natvig D.O."/>
            <person name="Lalanne C."/>
            <person name="Gautier V."/>
            <person name="Ament-Velasquez S.L."/>
            <person name="Kruys A."/>
            <person name="Hutchinson M.I."/>
            <person name="Powell A.J."/>
            <person name="Barry K."/>
            <person name="Miller A.N."/>
            <person name="Grigoriev I.V."/>
            <person name="Debuchy R."/>
            <person name="Gladieux P."/>
            <person name="Hiltunen Thoren M."/>
            <person name="Johannesson H."/>
        </authorList>
    </citation>
    <scope>NUCLEOTIDE SEQUENCE</scope>
    <source>
        <strain evidence="3">CBS 990.96</strain>
    </source>
</reference>
<evidence type="ECO:0000313" key="3">
    <source>
        <dbReference type="EMBL" id="KAK4228260.1"/>
    </source>
</evidence>
<keyword evidence="4" id="KW-1185">Reference proteome</keyword>
<dbReference type="AlphaFoldDB" id="A0AAN7H3L9"/>
<evidence type="ECO:0000256" key="1">
    <source>
        <dbReference type="SAM" id="MobiDB-lite"/>
    </source>
</evidence>
<dbReference type="PROSITE" id="PS51257">
    <property type="entry name" value="PROKAR_LIPOPROTEIN"/>
    <property type="match status" value="1"/>
</dbReference>
<feature type="compositionally biased region" description="Basic residues" evidence="1">
    <location>
        <begin position="320"/>
        <end position="329"/>
    </location>
</feature>
<keyword evidence="2" id="KW-0812">Transmembrane</keyword>
<organism evidence="3 4">
    <name type="scientific">Podospora fimiseda</name>
    <dbReference type="NCBI Taxonomy" id="252190"/>
    <lineage>
        <taxon>Eukaryota</taxon>
        <taxon>Fungi</taxon>
        <taxon>Dikarya</taxon>
        <taxon>Ascomycota</taxon>
        <taxon>Pezizomycotina</taxon>
        <taxon>Sordariomycetes</taxon>
        <taxon>Sordariomycetidae</taxon>
        <taxon>Sordariales</taxon>
        <taxon>Podosporaceae</taxon>
        <taxon>Podospora</taxon>
    </lineage>
</organism>
<feature type="compositionally biased region" description="Acidic residues" evidence="1">
    <location>
        <begin position="332"/>
        <end position="349"/>
    </location>
</feature>
<gene>
    <name evidence="3" type="ORF">QBC38DRAFT_162634</name>
</gene>
<evidence type="ECO:0000313" key="4">
    <source>
        <dbReference type="Proteomes" id="UP001301958"/>
    </source>
</evidence>
<feature type="compositionally biased region" description="Basic and acidic residues" evidence="1">
    <location>
        <begin position="372"/>
        <end position="391"/>
    </location>
</feature>
<comment type="caution">
    <text evidence="3">The sequence shown here is derived from an EMBL/GenBank/DDBJ whole genome shotgun (WGS) entry which is preliminary data.</text>
</comment>
<dbReference type="Proteomes" id="UP001301958">
    <property type="component" value="Unassembled WGS sequence"/>
</dbReference>
<feature type="compositionally biased region" description="Low complexity" evidence="1">
    <location>
        <begin position="144"/>
        <end position="154"/>
    </location>
</feature>
<keyword evidence="2" id="KW-0472">Membrane</keyword>
<evidence type="ECO:0000256" key="2">
    <source>
        <dbReference type="SAM" id="Phobius"/>
    </source>
</evidence>
<dbReference type="EMBL" id="MU865321">
    <property type="protein sequence ID" value="KAK4228260.1"/>
    <property type="molecule type" value="Genomic_DNA"/>
</dbReference>
<feature type="compositionally biased region" description="Low complexity" evidence="1">
    <location>
        <begin position="171"/>
        <end position="187"/>
    </location>
</feature>
<feature type="compositionally biased region" description="Low complexity" evidence="1">
    <location>
        <begin position="245"/>
        <end position="267"/>
    </location>
</feature>
<feature type="compositionally biased region" description="Polar residues" evidence="1">
    <location>
        <begin position="282"/>
        <end position="292"/>
    </location>
</feature>
<feature type="region of interest" description="Disordered" evidence="1">
    <location>
        <begin position="144"/>
        <end position="189"/>
    </location>
</feature>
<proteinExistence type="predicted"/>
<protein>
    <submittedName>
        <fullName evidence="3">Uncharacterized protein</fullName>
    </submittedName>
</protein>
<name>A0AAN7H3L9_9PEZI</name>
<sequence length="416" mass="46425">MASRILHKRDGDESSNASLSSGAIAGIACGTVALFVVAAILFFLYWRRDRRFDRQDNFYQARYGLDHTFQPTTGMMPNSVSYTMDYKMDSQQKDHDGSSYTYSPDKPTYPFSPLSVSDGGGASSAMPTHPAYIPRAFVRGVLSSNHSRTTSTSTHNHHPHQILPSNTISSSPNFSHKINNNNNSPPNDMLVQAYLDTASGERVPSAVLLAAASPPSNSQPLFPPPTKPRPAATTFLIPTQITPSQIIPLQPSPGYSSTSSSSLSQPQPRRKPRQYTPPRLNLVSSVSSTSHTAIPLKGKENSTISGPLAFPQHYCLPTSKTKKKERRRTLFAEDDDELSECDEDEDEEIISDRDEQVSEDDDYDERANRRRQLQEEKERAAQKMLEKEKAGRRQLGMNNNTRRYDEVEIGRDSDIW</sequence>
<feature type="compositionally biased region" description="Basic and acidic residues" evidence="1">
    <location>
        <begin position="402"/>
        <end position="416"/>
    </location>
</feature>